<evidence type="ECO:0000313" key="8">
    <source>
        <dbReference type="Proteomes" id="UP000198916"/>
    </source>
</evidence>
<protein>
    <submittedName>
        <fullName evidence="7">Predicted PurR-regulated permease PerM</fullName>
    </submittedName>
</protein>
<dbReference type="EMBL" id="FNZR01000010">
    <property type="protein sequence ID" value="SEL81467.1"/>
    <property type="molecule type" value="Genomic_DNA"/>
</dbReference>
<evidence type="ECO:0000313" key="7">
    <source>
        <dbReference type="EMBL" id="SEL81467.1"/>
    </source>
</evidence>
<comment type="subcellular location">
    <subcellularLocation>
        <location evidence="1">Membrane</location>
        <topology evidence="1">Multi-pass membrane protein</topology>
    </subcellularLocation>
</comment>
<dbReference type="Pfam" id="PF01594">
    <property type="entry name" value="AI-2E_transport"/>
    <property type="match status" value="1"/>
</dbReference>
<dbReference type="PANTHER" id="PTHR21716">
    <property type="entry name" value="TRANSMEMBRANE PROTEIN"/>
    <property type="match status" value="1"/>
</dbReference>
<evidence type="ECO:0000256" key="6">
    <source>
        <dbReference type="SAM" id="Phobius"/>
    </source>
</evidence>
<evidence type="ECO:0000256" key="2">
    <source>
        <dbReference type="ARBA" id="ARBA00009773"/>
    </source>
</evidence>
<comment type="similarity">
    <text evidence="2">Belongs to the autoinducer-2 exporter (AI-2E) (TC 2.A.86) family.</text>
</comment>
<feature type="transmembrane region" description="Helical" evidence="6">
    <location>
        <begin position="199"/>
        <end position="220"/>
    </location>
</feature>
<evidence type="ECO:0000256" key="1">
    <source>
        <dbReference type="ARBA" id="ARBA00004141"/>
    </source>
</evidence>
<feature type="transmembrane region" description="Helical" evidence="6">
    <location>
        <begin position="226"/>
        <end position="254"/>
    </location>
</feature>
<keyword evidence="5 6" id="KW-0472">Membrane</keyword>
<evidence type="ECO:0000256" key="5">
    <source>
        <dbReference type="ARBA" id="ARBA00023136"/>
    </source>
</evidence>
<dbReference type="STRING" id="332977.SAMN05421740_110170"/>
<dbReference type="Proteomes" id="UP000198916">
    <property type="component" value="Unassembled WGS sequence"/>
</dbReference>
<dbReference type="RefSeq" id="WP_090608460.1">
    <property type="nucleotide sequence ID" value="NZ_FNZR01000010.1"/>
</dbReference>
<keyword evidence="4 6" id="KW-1133">Transmembrane helix</keyword>
<sequence length="352" mass="39037">MSYSVFNQKERNIITLVLLIVLGAVILYAVRGIIGALLGTMVMYTIFRPLNMWMVEHLKWRRPLVAVIIIVISFLIIVLPFLGIGTMLTNKIISLVKNPEWVKNIVDTVNEFVGDKLGRPDLLQEQLERSASYLGGLFTSLLSGAAGLFLDITVMYFLLYFILVNFRSFERGLLRYSPFKVENAIRFGHELRNITYSNVLGQTLIALVQGGCLSIGFWIFGFDDALFWGVICAILSFVPLLGPPLIFVPAAIIAFTQGNNVGAIGLLIYGFVVVINIDNVLRLVIAKRVGDIHPIITVVGVIIGLPLFGVMGLVYGPLLLSYFLITVRIYEANKKEMALGDEIVVKDPKPTA</sequence>
<dbReference type="InterPro" id="IPR002549">
    <property type="entry name" value="AI-2E-like"/>
</dbReference>
<feature type="transmembrane region" description="Helical" evidence="6">
    <location>
        <begin position="12"/>
        <end position="44"/>
    </location>
</feature>
<evidence type="ECO:0000256" key="3">
    <source>
        <dbReference type="ARBA" id="ARBA00022692"/>
    </source>
</evidence>
<dbReference type="GO" id="GO:0016020">
    <property type="term" value="C:membrane"/>
    <property type="evidence" value="ECO:0007669"/>
    <property type="project" value="UniProtKB-SubCell"/>
</dbReference>
<accession>A0A1H7TC96</accession>
<feature type="transmembrane region" description="Helical" evidence="6">
    <location>
        <begin position="266"/>
        <end position="286"/>
    </location>
</feature>
<reference evidence="8" key="1">
    <citation type="submission" date="2016-10" db="EMBL/GenBank/DDBJ databases">
        <authorList>
            <person name="Varghese N."/>
            <person name="Submissions S."/>
        </authorList>
    </citation>
    <scope>NUCLEOTIDE SEQUENCE [LARGE SCALE GENOMIC DNA]</scope>
    <source>
        <strain evidence="8">Jip14</strain>
    </source>
</reference>
<dbReference type="AlphaFoldDB" id="A0A1H7TC96"/>
<name>A0A1H7TC96_9SPHI</name>
<evidence type="ECO:0000256" key="4">
    <source>
        <dbReference type="ARBA" id="ARBA00022989"/>
    </source>
</evidence>
<gene>
    <name evidence="7" type="ORF">SAMN05421740_110170</name>
</gene>
<organism evidence="7 8">
    <name type="scientific">Parapedobacter koreensis</name>
    <dbReference type="NCBI Taxonomy" id="332977"/>
    <lineage>
        <taxon>Bacteria</taxon>
        <taxon>Pseudomonadati</taxon>
        <taxon>Bacteroidota</taxon>
        <taxon>Sphingobacteriia</taxon>
        <taxon>Sphingobacteriales</taxon>
        <taxon>Sphingobacteriaceae</taxon>
        <taxon>Parapedobacter</taxon>
    </lineage>
</organism>
<dbReference type="OrthoDB" id="9773730at2"/>
<feature type="transmembrane region" description="Helical" evidence="6">
    <location>
        <begin position="292"/>
        <end position="325"/>
    </location>
</feature>
<feature type="transmembrane region" description="Helical" evidence="6">
    <location>
        <begin position="141"/>
        <end position="166"/>
    </location>
</feature>
<proteinExistence type="inferred from homology"/>
<keyword evidence="8" id="KW-1185">Reference proteome</keyword>
<feature type="transmembrane region" description="Helical" evidence="6">
    <location>
        <begin position="64"/>
        <end position="88"/>
    </location>
</feature>
<keyword evidence="3 6" id="KW-0812">Transmembrane</keyword>
<dbReference type="PANTHER" id="PTHR21716:SF4">
    <property type="entry name" value="TRANSMEMBRANE PROTEIN 245"/>
    <property type="match status" value="1"/>
</dbReference>